<accession>A0A2H9U0S6</accession>
<protein>
    <submittedName>
        <fullName evidence="1">Uncharacterized protein</fullName>
    </submittedName>
</protein>
<sequence>MSDIQIELVHRSSRQRERQRLIEVLPEAAASLGQALLQTGYRVPDKITGALLQIMHRAPLVSFICLFQQIN</sequence>
<organism evidence="1 2">
    <name type="scientific">Aeromonas cavernicola</name>
    <dbReference type="NCBI Taxonomy" id="1006623"/>
    <lineage>
        <taxon>Bacteria</taxon>
        <taxon>Pseudomonadati</taxon>
        <taxon>Pseudomonadota</taxon>
        <taxon>Gammaproteobacteria</taxon>
        <taxon>Aeromonadales</taxon>
        <taxon>Aeromonadaceae</taxon>
        <taxon>Aeromonas</taxon>
    </lineage>
</organism>
<comment type="caution">
    <text evidence="1">The sequence shown here is derived from an EMBL/GenBank/DDBJ whole genome shotgun (WGS) entry which is preliminary data.</text>
</comment>
<reference evidence="1 2" key="1">
    <citation type="submission" date="2017-11" db="EMBL/GenBank/DDBJ databases">
        <title>Draft genome sequence of environmental isolate Aeromonas cavernicola sp. nov. MDC 2508.</title>
        <authorList>
            <person name="Colston S.M."/>
            <person name="Navarro A."/>
            <person name="Martinez-Murcia A.J."/>
            <person name="Graf J."/>
        </authorList>
    </citation>
    <scope>NUCLEOTIDE SEQUENCE [LARGE SCALE GENOMIC DNA]</scope>
    <source>
        <strain evidence="1 2">MDC 2508</strain>
    </source>
</reference>
<dbReference type="EMBL" id="PGGC01000185">
    <property type="protein sequence ID" value="PJG57667.1"/>
    <property type="molecule type" value="Genomic_DNA"/>
</dbReference>
<dbReference type="Proteomes" id="UP000235861">
    <property type="component" value="Unassembled WGS sequence"/>
</dbReference>
<keyword evidence="2" id="KW-1185">Reference proteome</keyword>
<name>A0A2H9U0S6_9GAMM</name>
<evidence type="ECO:0000313" key="2">
    <source>
        <dbReference type="Proteomes" id="UP000235861"/>
    </source>
</evidence>
<dbReference type="AlphaFoldDB" id="A0A2H9U0S6"/>
<evidence type="ECO:0000313" key="1">
    <source>
        <dbReference type="EMBL" id="PJG57667.1"/>
    </source>
</evidence>
<proteinExistence type="predicted"/>
<gene>
    <name evidence="1" type="ORF">CUC53_16790</name>
</gene>